<name>A0A6A6XEY2_9PLEO</name>
<evidence type="ECO:0000313" key="3">
    <source>
        <dbReference type="Proteomes" id="UP000799757"/>
    </source>
</evidence>
<proteinExistence type="predicted"/>
<gene>
    <name evidence="2" type="ORF">K505DRAFT_360509</name>
</gene>
<organism evidence="2 3">
    <name type="scientific">Melanomma pulvis-pyrius CBS 109.77</name>
    <dbReference type="NCBI Taxonomy" id="1314802"/>
    <lineage>
        <taxon>Eukaryota</taxon>
        <taxon>Fungi</taxon>
        <taxon>Dikarya</taxon>
        <taxon>Ascomycota</taxon>
        <taxon>Pezizomycotina</taxon>
        <taxon>Dothideomycetes</taxon>
        <taxon>Pleosporomycetidae</taxon>
        <taxon>Pleosporales</taxon>
        <taxon>Melanommataceae</taxon>
        <taxon>Melanomma</taxon>
    </lineage>
</organism>
<dbReference type="OrthoDB" id="10610640at2759"/>
<sequence>MSPRTEKTTSVVAKRTPAPLRARTKKSVAVGKISPRVRIDKTASEAASKMSLRARVEQACRVTKKWGHKAKVEAKKLAKRVFKTAERFLDEIKGPDLMDVDTEDDNEAYDILEKYRQVSCGFEYWSSDEGYSSFESSECLSAAKTALEEAIDLLELSDPDAIDINKIWDLSPTLGWAEFLEGNAVSKEQKGLKREVDTIISILRQRMKIGTNLSCLLFPTH</sequence>
<evidence type="ECO:0000313" key="2">
    <source>
        <dbReference type="EMBL" id="KAF2795069.1"/>
    </source>
</evidence>
<dbReference type="Proteomes" id="UP000799757">
    <property type="component" value="Unassembled WGS sequence"/>
</dbReference>
<dbReference type="AlphaFoldDB" id="A0A6A6XEY2"/>
<feature type="region of interest" description="Disordered" evidence="1">
    <location>
        <begin position="1"/>
        <end position="27"/>
    </location>
</feature>
<keyword evidence="3" id="KW-1185">Reference proteome</keyword>
<evidence type="ECO:0000256" key="1">
    <source>
        <dbReference type="SAM" id="MobiDB-lite"/>
    </source>
</evidence>
<accession>A0A6A6XEY2</accession>
<reference evidence="2" key="1">
    <citation type="journal article" date="2020" name="Stud. Mycol.">
        <title>101 Dothideomycetes genomes: a test case for predicting lifestyles and emergence of pathogens.</title>
        <authorList>
            <person name="Haridas S."/>
            <person name="Albert R."/>
            <person name="Binder M."/>
            <person name="Bloem J."/>
            <person name="Labutti K."/>
            <person name="Salamov A."/>
            <person name="Andreopoulos B."/>
            <person name="Baker S."/>
            <person name="Barry K."/>
            <person name="Bills G."/>
            <person name="Bluhm B."/>
            <person name="Cannon C."/>
            <person name="Castanera R."/>
            <person name="Culley D."/>
            <person name="Daum C."/>
            <person name="Ezra D."/>
            <person name="Gonzalez J."/>
            <person name="Henrissat B."/>
            <person name="Kuo A."/>
            <person name="Liang C."/>
            <person name="Lipzen A."/>
            <person name="Lutzoni F."/>
            <person name="Magnuson J."/>
            <person name="Mondo S."/>
            <person name="Nolan M."/>
            <person name="Ohm R."/>
            <person name="Pangilinan J."/>
            <person name="Park H.-J."/>
            <person name="Ramirez L."/>
            <person name="Alfaro M."/>
            <person name="Sun H."/>
            <person name="Tritt A."/>
            <person name="Yoshinaga Y."/>
            <person name="Zwiers L.-H."/>
            <person name="Turgeon B."/>
            <person name="Goodwin S."/>
            <person name="Spatafora J."/>
            <person name="Crous P."/>
            <person name="Grigoriev I."/>
        </authorList>
    </citation>
    <scope>NUCLEOTIDE SEQUENCE</scope>
    <source>
        <strain evidence="2">CBS 109.77</strain>
    </source>
</reference>
<dbReference type="EMBL" id="MU001870">
    <property type="protein sequence ID" value="KAF2795069.1"/>
    <property type="molecule type" value="Genomic_DNA"/>
</dbReference>
<protein>
    <submittedName>
        <fullName evidence="2">Uncharacterized protein</fullName>
    </submittedName>
</protein>